<dbReference type="EMBL" id="JANPWB010000003">
    <property type="protein sequence ID" value="KAJ1199753.1"/>
    <property type="molecule type" value="Genomic_DNA"/>
</dbReference>
<evidence type="ECO:0008006" key="3">
    <source>
        <dbReference type="Google" id="ProtNLM"/>
    </source>
</evidence>
<comment type="caution">
    <text evidence="1">The sequence shown here is derived from an EMBL/GenBank/DDBJ whole genome shotgun (WGS) entry which is preliminary data.</text>
</comment>
<organism evidence="1 2">
    <name type="scientific">Pleurodeles waltl</name>
    <name type="common">Iberian ribbed newt</name>
    <dbReference type="NCBI Taxonomy" id="8319"/>
    <lineage>
        <taxon>Eukaryota</taxon>
        <taxon>Metazoa</taxon>
        <taxon>Chordata</taxon>
        <taxon>Craniata</taxon>
        <taxon>Vertebrata</taxon>
        <taxon>Euteleostomi</taxon>
        <taxon>Amphibia</taxon>
        <taxon>Batrachia</taxon>
        <taxon>Caudata</taxon>
        <taxon>Salamandroidea</taxon>
        <taxon>Salamandridae</taxon>
        <taxon>Pleurodelinae</taxon>
        <taxon>Pleurodeles</taxon>
    </lineage>
</organism>
<accession>A0AAV7VEM4</accession>
<protein>
    <recommendedName>
        <fullName evidence="3">Secreted protein</fullName>
    </recommendedName>
</protein>
<keyword evidence="2" id="KW-1185">Reference proteome</keyword>
<reference evidence="1" key="1">
    <citation type="journal article" date="2022" name="bioRxiv">
        <title>Sequencing and chromosome-scale assembly of the giantPleurodeles waltlgenome.</title>
        <authorList>
            <person name="Brown T."/>
            <person name="Elewa A."/>
            <person name="Iarovenko S."/>
            <person name="Subramanian E."/>
            <person name="Araus A.J."/>
            <person name="Petzold A."/>
            <person name="Susuki M."/>
            <person name="Suzuki K.-i.T."/>
            <person name="Hayashi T."/>
            <person name="Toyoda A."/>
            <person name="Oliveira C."/>
            <person name="Osipova E."/>
            <person name="Leigh N.D."/>
            <person name="Simon A."/>
            <person name="Yun M.H."/>
        </authorList>
    </citation>
    <scope>NUCLEOTIDE SEQUENCE</scope>
    <source>
        <strain evidence="1">20211129_DDA</strain>
        <tissue evidence="1">Liver</tissue>
    </source>
</reference>
<dbReference type="Proteomes" id="UP001066276">
    <property type="component" value="Chromosome 2_1"/>
</dbReference>
<evidence type="ECO:0000313" key="2">
    <source>
        <dbReference type="Proteomes" id="UP001066276"/>
    </source>
</evidence>
<dbReference type="AlphaFoldDB" id="A0AAV7VEM4"/>
<sequence length="90" mass="9695">MILRGLCSSTLLTRPAPALPNPEEGSVGSEVCTADAGSLRTRSCRLSPAVTLRVLCSPFYSEHHPGDDRLAMRMRGNVELSPFNPATARQ</sequence>
<proteinExistence type="predicted"/>
<evidence type="ECO:0000313" key="1">
    <source>
        <dbReference type="EMBL" id="KAJ1199753.1"/>
    </source>
</evidence>
<name>A0AAV7VEM4_PLEWA</name>
<gene>
    <name evidence="1" type="ORF">NDU88_003586</name>
</gene>